<accession>A0A921UN31</accession>
<feature type="compositionally biased region" description="Low complexity" evidence="1">
    <location>
        <begin position="34"/>
        <end position="45"/>
    </location>
</feature>
<evidence type="ECO:0000313" key="3">
    <source>
        <dbReference type="Proteomes" id="UP000807115"/>
    </source>
</evidence>
<reference evidence="2" key="2">
    <citation type="submission" date="2020-10" db="EMBL/GenBank/DDBJ databases">
        <authorList>
            <person name="Cooper E.A."/>
            <person name="Brenton Z.W."/>
            <person name="Flinn B.S."/>
            <person name="Jenkins J."/>
            <person name="Shu S."/>
            <person name="Flowers D."/>
            <person name="Luo F."/>
            <person name="Wang Y."/>
            <person name="Xia P."/>
            <person name="Barry K."/>
            <person name="Daum C."/>
            <person name="Lipzen A."/>
            <person name="Yoshinaga Y."/>
            <person name="Schmutz J."/>
            <person name="Saski C."/>
            <person name="Vermerris W."/>
            <person name="Kresovich S."/>
        </authorList>
    </citation>
    <scope>NUCLEOTIDE SEQUENCE</scope>
</reference>
<dbReference type="AlphaFoldDB" id="A0A921UN31"/>
<sequence>MRRTRQRRRPRRRRPASSSSSVPPPSPACQLCFSLSSPPSLSPSLSRRRRVPGDGAFAGGTPA</sequence>
<feature type="compositionally biased region" description="Basic residues" evidence="1">
    <location>
        <begin position="1"/>
        <end position="15"/>
    </location>
</feature>
<dbReference type="Proteomes" id="UP000807115">
    <property type="component" value="Chromosome 3"/>
</dbReference>
<evidence type="ECO:0000256" key="1">
    <source>
        <dbReference type="SAM" id="MobiDB-lite"/>
    </source>
</evidence>
<feature type="region of interest" description="Disordered" evidence="1">
    <location>
        <begin position="1"/>
        <end position="63"/>
    </location>
</feature>
<proteinExistence type="predicted"/>
<gene>
    <name evidence="2" type="ORF">BDA96_03G174500</name>
</gene>
<protein>
    <submittedName>
        <fullName evidence="2">Uncharacterized protein</fullName>
    </submittedName>
</protein>
<evidence type="ECO:0000313" key="2">
    <source>
        <dbReference type="EMBL" id="KAG0537744.1"/>
    </source>
</evidence>
<name>A0A921UN31_SORBI</name>
<comment type="caution">
    <text evidence="2">The sequence shown here is derived from an EMBL/GenBank/DDBJ whole genome shotgun (WGS) entry which is preliminary data.</text>
</comment>
<reference evidence="2" key="1">
    <citation type="journal article" date="2019" name="BMC Genomics">
        <title>A new reference genome for Sorghum bicolor reveals high levels of sequence similarity between sweet and grain genotypes: implications for the genetics of sugar metabolism.</title>
        <authorList>
            <person name="Cooper E.A."/>
            <person name="Brenton Z.W."/>
            <person name="Flinn B.S."/>
            <person name="Jenkins J."/>
            <person name="Shu S."/>
            <person name="Flowers D."/>
            <person name="Luo F."/>
            <person name="Wang Y."/>
            <person name="Xia P."/>
            <person name="Barry K."/>
            <person name="Daum C."/>
            <person name="Lipzen A."/>
            <person name="Yoshinaga Y."/>
            <person name="Schmutz J."/>
            <person name="Saski C."/>
            <person name="Vermerris W."/>
            <person name="Kresovich S."/>
        </authorList>
    </citation>
    <scope>NUCLEOTIDE SEQUENCE</scope>
</reference>
<organism evidence="2 3">
    <name type="scientific">Sorghum bicolor</name>
    <name type="common">Sorghum</name>
    <name type="synonym">Sorghum vulgare</name>
    <dbReference type="NCBI Taxonomy" id="4558"/>
    <lineage>
        <taxon>Eukaryota</taxon>
        <taxon>Viridiplantae</taxon>
        <taxon>Streptophyta</taxon>
        <taxon>Embryophyta</taxon>
        <taxon>Tracheophyta</taxon>
        <taxon>Spermatophyta</taxon>
        <taxon>Magnoliopsida</taxon>
        <taxon>Liliopsida</taxon>
        <taxon>Poales</taxon>
        <taxon>Poaceae</taxon>
        <taxon>PACMAD clade</taxon>
        <taxon>Panicoideae</taxon>
        <taxon>Andropogonodae</taxon>
        <taxon>Andropogoneae</taxon>
        <taxon>Sorghinae</taxon>
        <taxon>Sorghum</taxon>
    </lineage>
</organism>
<dbReference type="EMBL" id="CM027682">
    <property type="protein sequence ID" value="KAG0537744.1"/>
    <property type="molecule type" value="Genomic_DNA"/>
</dbReference>